<accession>A0A9E2W7Y0</accession>
<keyword evidence="2" id="KW-1185">Reference proteome</keyword>
<proteinExistence type="predicted"/>
<dbReference type="CDD" id="cd20170">
    <property type="entry name" value="Peptidase_M90-like"/>
    <property type="match status" value="1"/>
</dbReference>
<dbReference type="Pfam" id="PF06167">
    <property type="entry name" value="Peptidase_M90"/>
    <property type="match status" value="1"/>
</dbReference>
<gene>
    <name evidence="1" type="ORF">KTO63_07975</name>
</gene>
<name>A0A9E2W7Y0_9BACT</name>
<evidence type="ECO:0000313" key="2">
    <source>
        <dbReference type="Proteomes" id="UP000812270"/>
    </source>
</evidence>
<dbReference type="GO" id="GO:0005829">
    <property type="term" value="C:cytosol"/>
    <property type="evidence" value="ECO:0007669"/>
    <property type="project" value="TreeGrafter"/>
</dbReference>
<dbReference type="PANTHER" id="PTHR30164:SF2">
    <property type="entry name" value="PROTEIN MTFA"/>
    <property type="match status" value="1"/>
</dbReference>
<dbReference type="InterPro" id="IPR010384">
    <property type="entry name" value="MtfA_fam"/>
</dbReference>
<dbReference type="PANTHER" id="PTHR30164">
    <property type="entry name" value="MTFA PEPTIDASE"/>
    <property type="match status" value="1"/>
</dbReference>
<sequence length="269" mass="31927">MEILYILGTVLLIILFFGAVQSRFEKFIFYHRKKGFAQHEAYYRTIISQNIPYFNRLSSEEQHKMLFRTYLFRRSKKFHYVGIEKREDMPILISAVATQLTLGLQKFSLNYFHDIYVLQHDYHYGYYSLPFMGHVDSTGIYLSWDDFLHGLHNAQDNSNVGLHEMAHALAYVNFITRTEEDKIFKKEFKNFSKVARPVFQEMQKGRKTLLGDYAATNYHEFWAVSVETFFESPMRMLNELPDLYNAMVRVLNQDPNSVITGKYYNKYLA</sequence>
<dbReference type="GO" id="GO:0004177">
    <property type="term" value="F:aminopeptidase activity"/>
    <property type="evidence" value="ECO:0007669"/>
    <property type="project" value="TreeGrafter"/>
</dbReference>
<dbReference type="AlphaFoldDB" id="A0A9E2W7Y0"/>
<protein>
    <submittedName>
        <fullName evidence="1">Zinc-dependent peptidase</fullName>
    </submittedName>
</protein>
<dbReference type="EMBL" id="JAHSPG010000003">
    <property type="protein sequence ID" value="MBV4357077.1"/>
    <property type="molecule type" value="Genomic_DNA"/>
</dbReference>
<organism evidence="1 2">
    <name type="scientific">Pinibacter aurantiacus</name>
    <dbReference type="NCBI Taxonomy" id="2851599"/>
    <lineage>
        <taxon>Bacteria</taxon>
        <taxon>Pseudomonadati</taxon>
        <taxon>Bacteroidota</taxon>
        <taxon>Chitinophagia</taxon>
        <taxon>Chitinophagales</taxon>
        <taxon>Chitinophagaceae</taxon>
        <taxon>Pinibacter</taxon>
    </lineage>
</organism>
<dbReference type="RefSeq" id="WP_217790696.1">
    <property type="nucleotide sequence ID" value="NZ_JAHSPG010000003.1"/>
</dbReference>
<dbReference type="Proteomes" id="UP000812270">
    <property type="component" value="Unassembled WGS sequence"/>
</dbReference>
<comment type="caution">
    <text evidence="1">The sequence shown here is derived from an EMBL/GenBank/DDBJ whole genome shotgun (WGS) entry which is preliminary data.</text>
</comment>
<evidence type="ECO:0000313" key="1">
    <source>
        <dbReference type="EMBL" id="MBV4357077.1"/>
    </source>
</evidence>
<reference evidence="1" key="1">
    <citation type="submission" date="2021-06" db="EMBL/GenBank/DDBJ databases">
        <authorList>
            <person name="Huq M.A."/>
        </authorList>
    </citation>
    <scope>NUCLEOTIDE SEQUENCE</scope>
    <source>
        <strain evidence="1">MAH-26</strain>
    </source>
</reference>